<organism evidence="8 9">
    <name type="scientific">Corynebacterium stationis</name>
    <dbReference type="NCBI Taxonomy" id="1705"/>
    <lineage>
        <taxon>Bacteria</taxon>
        <taxon>Bacillati</taxon>
        <taxon>Actinomycetota</taxon>
        <taxon>Actinomycetes</taxon>
        <taxon>Mycobacteriales</taxon>
        <taxon>Corynebacteriaceae</taxon>
        <taxon>Corynebacterium</taxon>
    </lineage>
</organism>
<dbReference type="Proteomes" id="UP000076947">
    <property type="component" value="Unassembled WGS sequence"/>
</dbReference>
<evidence type="ECO:0000256" key="1">
    <source>
        <dbReference type="ARBA" id="ARBA00004651"/>
    </source>
</evidence>
<dbReference type="GO" id="GO:0005886">
    <property type="term" value="C:plasma membrane"/>
    <property type="evidence" value="ECO:0007669"/>
    <property type="project" value="UniProtKB-SubCell"/>
</dbReference>
<dbReference type="SUPFAM" id="SSF56024">
    <property type="entry name" value="Phospholipase D/nuclease"/>
    <property type="match status" value="2"/>
</dbReference>
<evidence type="ECO:0000313" key="8">
    <source>
        <dbReference type="EMBL" id="OAH30412.1"/>
    </source>
</evidence>
<keyword evidence="5 6" id="KW-0472">Membrane</keyword>
<dbReference type="Gene3D" id="3.30.870.10">
    <property type="entry name" value="Endonuclease Chain A"/>
    <property type="match status" value="2"/>
</dbReference>
<keyword evidence="3 6" id="KW-0812">Transmembrane</keyword>
<dbReference type="SMART" id="SM00155">
    <property type="entry name" value="PLDc"/>
    <property type="match status" value="2"/>
</dbReference>
<dbReference type="RefSeq" id="WP_066838666.1">
    <property type="nucleotide sequence ID" value="NZ_LSTQ01000008.1"/>
</dbReference>
<keyword evidence="2" id="KW-1003">Cell membrane</keyword>
<keyword evidence="9" id="KW-1185">Reference proteome</keyword>
<evidence type="ECO:0000256" key="6">
    <source>
        <dbReference type="SAM" id="Phobius"/>
    </source>
</evidence>
<sequence>MSFSLDLNFWQAAFFILDYAIKIFAVGFVPEGRRPSSSTAWLLAILLLPFIGLPLFLLMGSPQINRRRHRIQQEADDAIDDAHKDVPDHPFEIIQPEVESIIKLNRHLTGFPAVVGHNIGIHADYKKCIQAMADAIDKAERYVYVEIYIASWDEETDPFFQALARARQRGVEVKFLFDQIGSFKYKGYRTLGKRLSAIDVDWQLMLPIQLHKFRFRRPDLRNHRKLVIIDGNRGFIGSLNLIKRAYRSKDRAWIDYMVELTGPIVVSLQSVFAVDWYTESGEYIEMLTELEDLGETPDSNYLQLIPSGPGYSTEPNLRMFTSLIHHAKSRLIICSPYFVPDEALLDAVTTAAYRDVRVELYVSRRADQFVVDHSQSSYYQTLLEAGVHIYQFPEPFVLHSKFVLADPDAGRADPEETHEGLRLKSHPLAAFGSSNLDMRSFGLNYESTMLVAQGDLITEFNELAANYRAVSHELTLEEWNKRGFARRYIDNVMRLSSALQ</sequence>
<dbReference type="PANTHER" id="PTHR21248:SF22">
    <property type="entry name" value="PHOSPHOLIPASE D"/>
    <property type="match status" value="1"/>
</dbReference>
<protein>
    <submittedName>
        <fullName evidence="8">Cardiolipin synthase A</fullName>
    </submittedName>
</protein>
<comment type="subcellular location">
    <subcellularLocation>
        <location evidence="1">Cell membrane</location>
        <topology evidence="1">Multi-pass membrane protein</topology>
    </subcellularLocation>
</comment>
<dbReference type="AlphaFoldDB" id="A0A177INJ7"/>
<dbReference type="STRING" id="1705.CA21670_10990"/>
<dbReference type="Pfam" id="PF13091">
    <property type="entry name" value="PLDc_2"/>
    <property type="match status" value="2"/>
</dbReference>
<dbReference type="GO" id="GO:0030572">
    <property type="term" value="F:phosphatidyltransferase activity"/>
    <property type="evidence" value="ECO:0007669"/>
    <property type="project" value="UniProtKB-ARBA"/>
</dbReference>
<name>A0A177INJ7_9CORY</name>
<dbReference type="PANTHER" id="PTHR21248">
    <property type="entry name" value="CARDIOLIPIN SYNTHASE"/>
    <property type="match status" value="1"/>
</dbReference>
<dbReference type="EMBL" id="LSTQ01000008">
    <property type="protein sequence ID" value="OAH30412.1"/>
    <property type="molecule type" value="Genomic_DNA"/>
</dbReference>
<accession>A0A177INJ7</accession>
<evidence type="ECO:0000256" key="2">
    <source>
        <dbReference type="ARBA" id="ARBA00022475"/>
    </source>
</evidence>
<feature type="transmembrane region" description="Helical" evidence="6">
    <location>
        <begin position="7"/>
        <end position="28"/>
    </location>
</feature>
<dbReference type="InterPro" id="IPR001736">
    <property type="entry name" value="PLipase_D/transphosphatidylase"/>
</dbReference>
<reference evidence="9" key="1">
    <citation type="submission" date="2016-02" db="EMBL/GenBank/DDBJ databases">
        <authorList>
            <person name="Kaur G."/>
            <person name="Nair G.R."/>
            <person name="Mayilraj S."/>
        </authorList>
    </citation>
    <scope>NUCLEOTIDE SEQUENCE [LARGE SCALE GENOMIC DNA]</scope>
    <source>
        <strain evidence="9">GA-15</strain>
    </source>
</reference>
<evidence type="ECO:0000259" key="7">
    <source>
        <dbReference type="PROSITE" id="PS50035"/>
    </source>
</evidence>
<gene>
    <name evidence="8" type="ORF">AYJ05_06635</name>
</gene>
<feature type="domain" description="PLD phosphodiesterase" evidence="7">
    <location>
        <begin position="218"/>
        <end position="245"/>
    </location>
</feature>
<proteinExistence type="predicted"/>
<keyword evidence="4 6" id="KW-1133">Transmembrane helix</keyword>
<dbReference type="InterPro" id="IPR025202">
    <property type="entry name" value="PLD-like_dom"/>
</dbReference>
<dbReference type="PROSITE" id="PS50035">
    <property type="entry name" value="PLD"/>
    <property type="match status" value="1"/>
</dbReference>
<feature type="transmembrane region" description="Helical" evidence="6">
    <location>
        <begin position="40"/>
        <end position="60"/>
    </location>
</feature>
<evidence type="ECO:0000256" key="4">
    <source>
        <dbReference type="ARBA" id="ARBA00022989"/>
    </source>
</evidence>
<evidence type="ECO:0000256" key="3">
    <source>
        <dbReference type="ARBA" id="ARBA00022692"/>
    </source>
</evidence>
<evidence type="ECO:0000256" key="5">
    <source>
        <dbReference type="ARBA" id="ARBA00023136"/>
    </source>
</evidence>
<dbReference type="Pfam" id="PF13396">
    <property type="entry name" value="PLDc_N"/>
    <property type="match status" value="1"/>
</dbReference>
<comment type="caution">
    <text evidence="8">The sequence shown here is derived from an EMBL/GenBank/DDBJ whole genome shotgun (WGS) entry which is preliminary data.</text>
</comment>
<dbReference type="InterPro" id="IPR027379">
    <property type="entry name" value="CLS_N"/>
</dbReference>
<dbReference type="OrthoDB" id="9762009at2"/>
<dbReference type="GO" id="GO:0032049">
    <property type="term" value="P:cardiolipin biosynthetic process"/>
    <property type="evidence" value="ECO:0007669"/>
    <property type="project" value="UniProtKB-ARBA"/>
</dbReference>
<evidence type="ECO:0000313" key="9">
    <source>
        <dbReference type="Proteomes" id="UP000076947"/>
    </source>
</evidence>